<evidence type="ECO:0000256" key="3">
    <source>
        <dbReference type="ARBA" id="ARBA00022448"/>
    </source>
</evidence>
<evidence type="ECO:0000256" key="4">
    <source>
        <dbReference type="ARBA" id="ARBA00022475"/>
    </source>
</evidence>
<name>A0ABU9WTF9_9BURK</name>
<gene>
    <name evidence="13" type="primary">cydB</name>
    <name evidence="13" type="ORF">VOI36_36270</name>
</gene>
<evidence type="ECO:0000313" key="13">
    <source>
        <dbReference type="EMBL" id="MEN2475363.1"/>
    </source>
</evidence>
<feature type="transmembrane region" description="Helical" evidence="12">
    <location>
        <begin position="84"/>
        <end position="102"/>
    </location>
</feature>
<keyword evidence="3" id="KW-0813">Transport</keyword>
<dbReference type="EMBL" id="JBCPYA010000024">
    <property type="protein sequence ID" value="MEN2475363.1"/>
    <property type="molecule type" value="Genomic_DNA"/>
</dbReference>
<dbReference type="PANTHER" id="PTHR43141">
    <property type="entry name" value="CYTOCHROME BD2 SUBUNIT II"/>
    <property type="match status" value="1"/>
</dbReference>
<evidence type="ECO:0000256" key="8">
    <source>
        <dbReference type="ARBA" id="ARBA00022982"/>
    </source>
</evidence>
<comment type="similarity">
    <text evidence="2">Belongs to the cytochrome ubiquinol oxidase subunit 2 family.</text>
</comment>
<dbReference type="PANTHER" id="PTHR43141:SF5">
    <property type="entry name" value="CYTOCHROME BD-I UBIQUINOL OXIDASE SUBUNIT 2"/>
    <property type="match status" value="1"/>
</dbReference>
<organism evidence="13 14">
    <name type="scientific">Burkholderia theae</name>
    <dbReference type="NCBI Taxonomy" id="3143496"/>
    <lineage>
        <taxon>Bacteria</taxon>
        <taxon>Pseudomonadati</taxon>
        <taxon>Pseudomonadota</taxon>
        <taxon>Betaproteobacteria</taxon>
        <taxon>Burkholderiales</taxon>
        <taxon>Burkholderiaceae</taxon>
        <taxon>Burkholderia</taxon>
    </lineage>
</organism>
<reference evidence="13 14" key="1">
    <citation type="submission" date="2024-05" db="EMBL/GenBank/DDBJ databases">
        <title>Burkholderia sp. Nov. a novel bacteria isolated from rhizosphere soil of Camellia sinensis.</title>
        <authorList>
            <person name="Dong Y."/>
        </authorList>
    </citation>
    <scope>NUCLEOTIDE SEQUENCE [LARGE SCALE GENOMIC DNA]</scope>
    <source>
        <strain evidence="13 14">GS2Y</strain>
    </source>
</reference>
<feature type="transmembrane region" description="Helical" evidence="12">
    <location>
        <begin position="337"/>
        <end position="359"/>
    </location>
</feature>
<proteinExistence type="inferred from homology"/>
<dbReference type="RefSeq" id="WP_343495275.1">
    <property type="nucleotide sequence ID" value="NZ_JBCPYA010000024.1"/>
</dbReference>
<dbReference type="NCBIfam" id="TIGR00203">
    <property type="entry name" value="cydB"/>
    <property type="match status" value="1"/>
</dbReference>
<accession>A0ABU9WTF9</accession>
<comment type="subcellular location">
    <subcellularLocation>
        <location evidence="1">Cell membrane</location>
        <topology evidence="1">Multi-pass membrane protein</topology>
    </subcellularLocation>
</comment>
<sequence>MLAPDTLQLTWWILILALFCGFVVADGFDFGALILLPWVAKSDERRRVVLNAIGPTWEGNQTWLICAIGATFAAWPLVYAVTFSGLYVPMMLALFSLFARPVGFDYRSKLKSRWWRVTWDGVLCGGGFISASLFGLVAGNLFVGLPFTLDQDYRLDCHVTLFGLLHAFPLTVALATVAMCMMHGGAYVQRRVDSTFSIEIGRWTTGAALAFAVLFASCSLWVATTLPGLHVSSLLMPTATQNENYLSSQFVAGGWARNFVRYPWLAALPVSAWSCSVATAILSRSQHWTAAFCASSIAVLSVVGSVAVALFPVLVASSVNPAASLTVWNATSSPRTLQVMLFVAVIFVPLIVLYTNYVYRTLRGKITVEMIRDQSTKLY</sequence>
<keyword evidence="11 12" id="KW-0472">Membrane</keyword>
<dbReference type="Pfam" id="PF02322">
    <property type="entry name" value="Cyt_bd_oxida_II"/>
    <property type="match status" value="1"/>
</dbReference>
<feature type="transmembrane region" description="Helical" evidence="12">
    <location>
        <begin position="200"/>
        <end position="223"/>
    </location>
</feature>
<evidence type="ECO:0000313" key="14">
    <source>
        <dbReference type="Proteomes" id="UP001466933"/>
    </source>
</evidence>
<keyword evidence="7" id="KW-0479">Metal-binding</keyword>
<feature type="transmembrane region" description="Helical" evidence="12">
    <location>
        <begin position="122"/>
        <end position="147"/>
    </location>
</feature>
<evidence type="ECO:0000256" key="2">
    <source>
        <dbReference type="ARBA" id="ARBA00007543"/>
    </source>
</evidence>
<comment type="caution">
    <text evidence="13">The sequence shown here is derived from an EMBL/GenBank/DDBJ whole genome shotgun (WGS) entry which is preliminary data.</text>
</comment>
<evidence type="ECO:0000256" key="9">
    <source>
        <dbReference type="ARBA" id="ARBA00022989"/>
    </source>
</evidence>
<keyword evidence="5" id="KW-0349">Heme</keyword>
<dbReference type="PIRSF" id="PIRSF000267">
    <property type="entry name" value="Cyt_oxidse_sub2"/>
    <property type="match status" value="1"/>
</dbReference>
<evidence type="ECO:0000256" key="1">
    <source>
        <dbReference type="ARBA" id="ARBA00004651"/>
    </source>
</evidence>
<keyword evidence="14" id="KW-1185">Reference proteome</keyword>
<keyword evidence="4" id="KW-1003">Cell membrane</keyword>
<feature type="transmembrane region" description="Helical" evidence="12">
    <location>
        <begin position="262"/>
        <end position="282"/>
    </location>
</feature>
<evidence type="ECO:0000256" key="5">
    <source>
        <dbReference type="ARBA" id="ARBA00022617"/>
    </source>
</evidence>
<keyword evidence="6 12" id="KW-0812">Transmembrane</keyword>
<evidence type="ECO:0000256" key="7">
    <source>
        <dbReference type="ARBA" id="ARBA00022723"/>
    </source>
</evidence>
<evidence type="ECO:0000256" key="12">
    <source>
        <dbReference type="SAM" id="Phobius"/>
    </source>
</evidence>
<keyword evidence="10" id="KW-0408">Iron</keyword>
<feature type="transmembrane region" description="Helical" evidence="12">
    <location>
        <begin position="12"/>
        <end position="40"/>
    </location>
</feature>
<feature type="transmembrane region" description="Helical" evidence="12">
    <location>
        <begin position="167"/>
        <end position="188"/>
    </location>
</feature>
<dbReference type="Proteomes" id="UP001466933">
    <property type="component" value="Unassembled WGS sequence"/>
</dbReference>
<feature type="transmembrane region" description="Helical" evidence="12">
    <location>
        <begin position="289"/>
        <end position="317"/>
    </location>
</feature>
<keyword evidence="8" id="KW-0249">Electron transport</keyword>
<evidence type="ECO:0000256" key="10">
    <source>
        <dbReference type="ARBA" id="ARBA00023004"/>
    </source>
</evidence>
<evidence type="ECO:0000256" key="6">
    <source>
        <dbReference type="ARBA" id="ARBA00022692"/>
    </source>
</evidence>
<dbReference type="InterPro" id="IPR003317">
    <property type="entry name" value="Cyt-d_oxidase_su2"/>
</dbReference>
<keyword evidence="9 12" id="KW-1133">Transmembrane helix</keyword>
<evidence type="ECO:0000256" key="11">
    <source>
        <dbReference type="ARBA" id="ARBA00023136"/>
    </source>
</evidence>
<protein>
    <submittedName>
        <fullName evidence="13">Cytochrome d ubiquinol oxidase subunit II</fullName>
    </submittedName>
</protein>